<evidence type="ECO:0000256" key="3">
    <source>
        <dbReference type="SAM" id="SignalP"/>
    </source>
</evidence>
<dbReference type="Proteomes" id="UP000264006">
    <property type="component" value="Chromosome"/>
</dbReference>
<dbReference type="InterPro" id="IPR050904">
    <property type="entry name" value="Adhesion/Biosynth-related"/>
</dbReference>
<keyword evidence="2" id="KW-0472">Membrane</keyword>
<sequence>MRTRSVRLLLGLLAGLLILPASGAAAQDSTTICDTDALVEAVQSGAEEGTLEGMADDPVGTAASSNPVLTTLVTAVSEAGLVDTLNSAEALTVFAPTDCAFAALDAATLEAALADPTGLLTQVLGFHVIAGEQIASADLSGDYETFTGETITINGTDVDGQATIVVPDVQTANATVHLIDTVMLPPSVTEAAQTDAAPTDAAPTEAADEATEDAATTDDGAAPTGGVATGAGGTADSSTTLPFVAMGLLASLAAVGFVVRRRV</sequence>
<dbReference type="AlphaFoldDB" id="A0A346Y218"/>
<dbReference type="EMBL" id="CP031165">
    <property type="protein sequence ID" value="AXV08515.1"/>
    <property type="molecule type" value="Genomic_DNA"/>
</dbReference>
<feature type="transmembrane region" description="Helical" evidence="2">
    <location>
        <begin position="241"/>
        <end position="259"/>
    </location>
</feature>
<feature type="compositionally biased region" description="Low complexity" evidence="1">
    <location>
        <begin position="190"/>
        <end position="205"/>
    </location>
</feature>
<proteinExistence type="predicted"/>
<organism evidence="5 6">
    <name type="scientific">Euzebya pacifica</name>
    <dbReference type="NCBI Taxonomy" id="1608957"/>
    <lineage>
        <taxon>Bacteria</taxon>
        <taxon>Bacillati</taxon>
        <taxon>Actinomycetota</taxon>
        <taxon>Nitriliruptoria</taxon>
        <taxon>Euzebyales</taxon>
    </lineage>
</organism>
<dbReference type="Gene3D" id="2.30.180.10">
    <property type="entry name" value="FAS1 domain"/>
    <property type="match status" value="1"/>
</dbReference>
<dbReference type="GO" id="GO:0005615">
    <property type="term" value="C:extracellular space"/>
    <property type="evidence" value="ECO:0007669"/>
    <property type="project" value="TreeGrafter"/>
</dbReference>
<evidence type="ECO:0000313" key="5">
    <source>
        <dbReference type="EMBL" id="AXV08515.1"/>
    </source>
</evidence>
<feature type="compositionally biased region" description="Acidic residues" evidence="1">
    <location>
        <begin position="206"/>
        <end position="216"/>
    </location>
</feature>
<dbReference type="RefSeq" id="WP_216826145.1">
    <property type="nucleotide sequence ID" value="NZ_CP031165.1"/>
</dbReference>
<keyword evidence="3" id="KW-0732">Signal</keyword>
<evidence type="ECO:0000259" key="4">
    <source>
        <dbReference type="PROSITE" id="PS50213"/>
    </source>
</evidence>
<gene>
    <name evidence="5" type="ORF">DVS28_a3843</name>
</gene>
<dbReference type="InterPro" id="IPR036378">
    <property type="entry name" value="FAS1_dom_sf"/>
</dbReference>
<keyword evidence="5" id="KW-0449">Lipoprotein</keyword>
<dbReference type="SUPFAM" id="SSF82153">
    <property type="entry name" value="FAS1 domain"/>
    <property type="match status" value="1"/>
</dbReference>
<dbReference type="InterPro" id="IPR000782">
    <property type="entry name" value="FAS1_domain"/>
</dbReference>
<dbReference type="KEGG" id="euz:DVS28_a3843"/>
<feature type="signal peptide" evidence="3">
    <location>
        <begin position="1"/>
        <end position="26"/>
    </location>
</feature>
<dbReference type="GO" id="GO:0007155">
    <property type="term" value="P:cell adhesion"/>
    <property type="evidence" value="ECO:0007669"/>
    <property type="project" value="TreeGrafter"/>
</dbReference>
<dbReference type="PROSITE" id="PS50213">
    <property type="entry name" value="FAS1"/>
    <property type="match status" value="1"/>
</dbReference>
<keyword evidence="2" id="KW-0812">Transmembrane</keyword>
<feature type="region of interest" description="Disordered" evidence="1">
    <location>
        <begin position="190"/>
        <end position="234"/>
    </location>
</feature>
<evidence type="ECO:0000256" key="1">
    <source>
        <dbReference type="SAM" id="MobiDB-lite"/>
    </source>
</evidence>
<dbReference type="GO" id="GO:0030198">
    <property type="term" value="P:extracellular matrix organization"/>
    <property type="evidence" value="ECO:0007669"/>
    <property type="project" value="TreeGrafter"/>
</dbReference>
<evidence type="ECO:0000256" key="2">
    <source>
        <dbReference type="SAM" id="Phobius"/>
    </source>
</evidence>
<dbReference type="GO" id="GO:0031012">
    <property type="term" value="C:extracellular matrix"/>
    <property type="evidence" value="ECO:0007669"/>
    <property type="project" value="TreeGrafter"/>
</dbReference>
<dbReference type="Pfam" id="PF02469">
    <property type="entry name" value="Fasciclin"/>
    <property type="match status" value="1"/>
</dbReference>
<reference evidence="5 6" key="1">
    <citation type="submission" date="2018-09" db="EMBL/GenBank/DDBJ databases">
        <title>Complete genome sequence of Euzebya sp. DY32-46 isolated from seawater of Pacific Ocean.</title>
        <authorList>
            <person name="Xu L."/>
            <person name="Wu Y.-H."/>
            <person name="Xu X.-W."/>
        </authorList>
    </citation>
    <scope>NUCLEOTIDE SEQUENCE [LARGE SCALE GENOMIC DNA]</scope>
    <source>
        <strain evidence="5 6">DY32-46</strain>
    </source>
</reference>
<dbReference type="SMART" id="SM00554">
    <property type="entry name" value="FAS1"/>
    <property type="match status" value="1"/>
</dbReference>
<keyword evidence="6" id="KW-1185">Reference proteome</keyword>
<accession>A0A346Y218</accession>
<protein>
    <submittedName>
        <fullName evidence="5">Putative lipoprotein</fullName>
    </submittedName>
</protein>
<feature type="chain" id="PRO_5017038461" evidence="3">
    <location>
        <begin position="27"/>
        <end position="263"/>
    </location>
</feature>
<name>A0A346Y218_9ACTN</name>
<feature type="domain" description="FAS1" evidence="4">
    <location>
        <begin position="56"/>
        <end position="183"/>
    </location>
</feature>
<feature type="compositionally biased region" description="Low complexity" evidence="1">
    <location>
        <begin position="217"/>
        <end position="226"/>
    </location>
</feature>
<dbReference type="PANTHER" id="PTHR10900">
    <property type="entry name" value="PERIOSTIN-RELATED"/>
    <property type="match status" value="1"/>
</dbReference>
<keyword evidence="2" id="KW-1133">Transmembrane helix</keyword>
<dbReference type="GO" id="GO:0050839">
    <property type="term" value="F:cell adhesion molecule binding"/>
    <property type="evidence" value="ECO:0007669"/>
    <property type="project" value="TreeGrafter"/>
</dbReference>
<evidence type="ECO:0000313" key="6">
    <source>
        <dbReference type="Proteomes" id="UP000264006"/>
    </source>
</evidence>
<dbReference type="PANTHER" id="PTHR10900:SF77">
    <property type="entry name" value="FI19380P1"/>
    <property type="match status" value="1"/>
</dbReference>